<organism evidence="8">
    <name type="scientific">Caenorhabditis remanei</name>
    <name type="common">Caenorhabditis vulgaris</name>
    <dbReference type="NCBI Taxonomy" id="31234"/>
    <lineage>
        <taxon>Eukaryota</taxon>
        <taxon>Metazoa</taxon>
        <taxon>Ecdysozoa</taxon>
        <taxon>Nematoda</taxon>
        <taxon>Chromadorea</taxon>
        <taxon>Rhabditida</taxon>
        <taxon>Rhabditina</taxon>
        <taxon>Rhabditomorpha</taxon>
        <taxon>Rhabditoidea</taxon>
        <taxon>Rhabditidae</taxon>
        <taxon>Peloderinae</taxon>
        <taxon>Caenorhabditis</taxon>
    </lineage>
</organism>
<dbReference type="Proteomes" id="UP000008281">
    <property type="component" value="Unassembled WGS sequence"/>
</dbReference>
<dbReference type="GO" id="GO:0016020">
    <property type="term" value="C:membrane"/>
    <property type="evidence" value="ECO:0007669"/>
    <property type="project" value="UniProtKB-SubCell"/>
</dbReference>
<evidence type="ECO:0000256" key="3">
    <source>
        <dbReference type="ARBA" id="ARBA00022692"/>
    </source>
</evidence>
<dbReference type="Pfam" id="PF02077">
    <property type="entry name" value="SURF4"/>
    <property type="match status" value="1"/>
</dbReference>
<keyword evidence="4 6" id="KW-1133">Transmembrane helix</keyword>
<evidence type="ECO:0000256" key="6">
    <source>
        <dbReference type="SAM" id="Phobius"/>
    </source>
</evidence>
<evidence type="ECO:0000256" key="2">
    <source>
        <dbReference type="ARBA" id="ARBA00006945"/>
    </source>
</evidence>
<dbReference type="OrthoDB" id="7859621at2759"/>
<dbReference type="InterPro" id="IPR002995">
    <property type="entry name" value="Surf4"/>
</dbReference>
<sequence length="283" mass="32887">MDVHVAISRCEDYSETVRMRVKGTPDKSKTQVARKTKKVLPTIGRLLLVSTFIEDAIRLCFNTREHADWFANLWGLNNHFAYFLTVVMALNLICGTLFVMLRYKVPASCTVLAVTVFSQVVLYELYSTYHILTRNMSILAAILLLVTENMLRKPQKYSQLPRDENEFEVTSVMLCACRLFLNLMLVSMVHFDMSYKRLFLCLISYSMMFFVWTGYKTRMMSFILSGWLLAYNIMLNDFWNRDSVSSQWVRYDFFQALSAVGGLLLLIHTGPGELSIDEMKKKW</sequence>
<feature type="transmembrane region" description="Helical" evidence="6">
    <location>
        <begin position="222"/>
        <end position="239"/>
    </location>
</feature>
<keyword evidence="5 6" id="KW-0472">Membrane</keyword>
<dbReference type="AlphaFoldDB" id="E3MYJ0"/>
<evidence type="ECO:0000256" key="1">
    <source>
        <dbReference type="ARBA" id="ARBA00004141"/>
    </source>
</evidence>
<comment type="similarity">
    <text evidence="2">Belongs to the SURF4 family.</text>
</comment>
<name>E3MYJ0_CAERE</name>
<dbReference type="EMBL" id="DS268496">
    <property type="protein sequence ID" value="EFP12084.1"/>
    <property type="molecule type" value="Genomic_DNA"/>
</dbReference>
<accession>E3MYJ0</accession>
<proteinExistence type="inferred from homology"/>
<comment type="subcellular location">
    <subcellularLocation>
        <location evidence="1">Membrane</location>
        <topology evidence="1">Multi-pass membrane protein</topology>
    </subcellularLocation>
</comment>
<dbReference type="eggNOG" id="KOG3998">
    <property type="taxonomic scope" value="Eukaryota"/>
</dbReference>
<evidence type="ECO:0000256" key="4">
    <source>
        <dbReference type="ARBA" id="ARBA00022989"/>
    </source>
</evidence>
<evidence type="ECO:0000256" key="5">
    <source>
        <dbReference type="ARBA" id="ARBA00023136"/>
    </source>
</evidence>
<dbReference type="HOGENOM" id="CLU_056195_0_0_1"/>
<dbReference type="InParanoid" id="E3MYJ0"/>
<dbReference type="PROSITE" id="PS01339">
    <property type="entry name" value="SURF4"/>
    <property type="match status" value="1"/>
</dbReference>
<feature type="transmembrane region" description="Helical" evidence="6">
    <location>
        <begin position="132"/>
        <end position="151"/>
    </location>
</feature>
<evidence type="ECO:0000313" key="7">
    <source>
        <dbReference type="EMBL" id="EFP12084.1"/>
    </source>
</evidence>
<protein>
    <submittedName>
        <fullName evidence="7">Uncharacterized protein</fullName>
    </submittedName>
</protein>
<keyword evidence="3 6" id="KW-0812">Transmembrane</keyword>
<dbReference type="OMA" id="RTRQCAI"/>
<keyword evidence="8" id="KW-1185">Reference proteome</keyword>
<reference evidence="7" key="1">
    <citation type="submission" date="2007-07" db="EMBL/GenBank/DDBJ databases">
        <title>PCAP assembly of the Caenorhabditis remanei genome.</title>
        <authorList>
            <consortium name="The Caenorhabditis remanei Sequencing Consortium"/>
            <person name="Wilson R.K."/>
        </authorList>
    </citation>
    <scope>NUCLEOTIDE SEQUENCE [LARGE SCALE GENOMIC DNA]</scope>
    <source>
        <strain evidence="7">PB4641</strain>
    </source>
</reference>
<feature type="transmembrane region" description="Helical" evidence="6">
    <location>
        <begin position="197"/>
        <end position="215"/>
    </location>
</feature>
<gene>
    <name evidence="7" type="ORF">CRE_30073</name>
</gene>
<dbReference type="FunCoup" id="E3MYJ0">
    <property type="interactions" value="2"/>
</dbReference>
<feature type="transmembrane region" description="Helical" evidence="6">
    <location>
        <begin position="251"/>
        <end position="271"/>
    </location>
</feature>
<dbReference type="STRING" id="31234.E3MYJ0"/>
<feature type="transmembrane region" description="Helical" evidence="6">
    <location>
        <begin position="172"/>
        <end position="191"/>
    </location>
</feature>
<feature type="transmembrane region" description="Helical" evidence="6">
    <location>
        <begin position="80"/>
        <end position="100"/>
    </location>
</feature>
<evidence type="ECO:0000313" key="8">
    <source>
        <dbReference type="Proteomes" id="UP000008281"/>
    </source>
</evidence>